<dbReference type="GO" id="GO:0030245">
    <property type="term" value="P:cellulose catabolic process"/>
    <property type="evidence" value="ECO:0007669"/>
    <property type="project" value="UniProtKB-UniRule"/>
</dbReference>
<dbReference type="InterPro" id="IPR017853">
    <property type="entry name" value="GH"/>
</dbReference>
<feature type="chain" id="PRO_5024885579" description="AA9 family lytic polysaccharide monooxygenase" evidence="3">
    <location>
        <begin position="19"/>
        <end position="469"/>
    </location>
</feature>
<sequence length="469" mass="51598">MNLHDLLNALALAFPVLSTITSTPRASKPASLQDIVTYDADSLFVKGERIFMLAGEYAPFRHPSSVWLDASEKVKALGFNAISFYVAWFLVEGKHGDFYVEGVFDLKKLFEAATQAGGYLIALPGPYIHTETSGGGLLGWLQRVKGLLRTTAPDFWLPLITTCLTCEASGPDGQYMQYFIDKARDAGIVVTITSNNANSNGYNAPGTGLGAVDIYGYEQYPVGVGCYNLCDWPAGQLNDSYWNAHLALNSSTPHLIAEFQAGPSSGWGHPGYEYCAPANNEVFARVVFKNIYASGAKSPSLYSIGGGTNWGNLEYPDFYTSYDLGAMIAEDGTVTREKYSEAKSQGQFFKLALATTLHGLSNQIQPRCYHPALWICPLAVYLSRAPDGIETSSYKGDGDWFKFYSMTYRSIDEFGINWANFYDGLPIRNFTSQRPSDLPPGDYLMRGEHFGFTRLGHTDSLSFTSIVHN</sequence>
<comment type="catalytic activity">
    <reaction evidence="2">
        <text>[(1-&gt;4)-beta-D-glucosyl]n+m + reduced acceptor + O2 = 4-dehydro-beta-D-glucosyl-[(1-&gt;4)-beta-D-glucosyl]n-1 + [(1-&gt;4)-beta-D-glucosyl]m + acceptor + H2O.</text>
        <dbReference type="EC" id="1.14.99.56"/>
    </reaction>
</comment>
<proteinExistence type="inferred from homology"/>
<accession>A0A5N6Y2W0</accession>
<dbReference type="Pfam" id="PF01301">
    <property type="entry name" value="Glyco_hydro_35"/>
    <property type="match status" value="2"/>
</dbReference>
<keyword evidence="2" id="KW-1015">Disulfide bond</keyword>
<evidence type="ECO:0000256" key="1">
    <source>
        <dbReference type="ARBA" id="ARBA00009809"/>
    </source>
</evidence>
<evidence type="ECO:0000256" key="3">
    <source>
        <dbReference type="SAM" id="SignalP"/>
    </source>
</evidence>
<dbReference type="EMBL" id="ML737162">
    <property type="protein sequence ID" value="KAE8338876.1"/>
    <property type="molecule type" value="Genomic_DNA"/>
</dbReference>
<dbReference type="GO" id="GO:0005576">
    <property type="term" value="C:extracellular region"/>
    <property type="evidence" value="ECO:0007669"/>
    <property type="project" value="UniProtKB-SubCell"/>
</dbReference>
<dbReference type="PANTHER" id="PTHR23421">
    <property type="entry name" value="BETA-GALACTOSIDASE RELATED"/>
    <property type="match status" value="1"/>
</dbReference>
<comment type="subcellular location">
    <subcellularLocation>
        <location evidence="2">Secreted</location>
    </subcellularLocation>
</comment>
<keyword evidence="6" id="KW-0378">Hydrolase</keyword>
<keyword evidence="2" id="KW-0624">Polysaccharide degradation</keyword>
<dbReference type="InterPro" id="IPR001944">
    <property type="entry name" value="Glycoside_Hdrlase_35"/>
</dbReference>
<keyword evidence="3" id="KW-0732">Signal</keyword>
<dbReference type="Gene3D" id="2.70.50.70">
    <property type="match status" value="1"/>
</dbReference>
<dbReference type="GO" id="GO:0008810">
    <property type="term" value="F:cellulase activity"/>
    <property type="evidence" value="ECO:0007669"/>
    <property type="project" value="UniProtKB-UniRule"/>
</dbReference>
<dbReference type="GO" id="GO:0030248">
    <property type="term" value="F:cellulose binding"/>
    <property type="evidence" value="ECO:0007669"/>
    <property type="project" value="UniProtKB-UniRule"/>
</dbReference>
<dbReference type="EC" id="1.14.99.56" evidence="2"/>
<dbReference type="InterPro" id="IPR005103">
    <property type="entry name" value="AA9_LPMO"/>
</dbReference>
<dbReference type="InterPro" id="IPR031330">
    <property type="entry name" value="Gly_Hdrlase_35_cat"/>
</dbReference>
<gene>
    <name evidence="6" type="ORF">BDV24DRAFT_165831</name>
</gene>
<feature type="domain" description="Auxiliary Activity family 9 catalytic" evidence="5">
    <location>
        <begin position="370"/>
        <end position="452"/>
    </location>
</feature>
<dbReference type="PRINTS" id="PR00742">
    <property type="entry name" value="GLHYDRLASE35"/>
</dbReference>
<feature type="signal peptide" evidence="3">
    <location>
        <begin position="1"/>
        <end position="18"/>
    </location>
</feature>
<keyword evidence="2" id="KW-0136">Cellulose degradation</keyword>
<keyword evidence="2" id="KW-0119">Carbohydrate metabolism</keyword>
<organism evidence="6">
    <name type="scientific">Aspergillus arachidicola</name>
    <dbReference type="NCBI Taxonomy" id="656916"/>
    <lineage>
        <taxon>Eukaryota</taxon>
        <taxon>Fungi</taxon>
        <taxon>Dikarya</taxon>
        <taxon>Ascomycota</taxon>
        <taxon>Pezizomycotina</taxon>
        <taxon>Eurotiomycetes</taxon>
        <taxon>Eurotiomycetidae</taxon>
        <taxon>Eurotiales</taxon>
        <taxon>Aspergillaceae</taxon>
        <taxon>Aspergillus</taxon>
        <taxon>Aspergillus subgen. Circumdati</taxon>
    </lineage>
</organism>
<name>A0A5N6Y2W0_9EURO</name>
<comment type="function">
    <text evidence="2">Lytic polysaccharide monooxygenase (LMPO) that depolymerizes crystalline and amorphous polysaccharides via the oxidation of scissile alpha- or beta-(1-4)-glycosidic bonds, yielding C1 and/or C4 oxidation products. Catalysis by LPMOs requires the reduction of the active-site copper from Cu(II) to Cu(I) by a reducing agent and H(2)O(2) or O(2) as a cosubstrate.</text>
</comment>
<dbReference type="SUPFAM" id="SSF51445">
    <property type="entry name" value="(Trans)glycosidases"/>
    <property type="match status" value="1"/>
</dbReference>
<dbReference type="Gene3D" id="3.20.20.80">
    <property type="entry name" value="Glycosidases"/>
    <property type="match status" value="2"/>
</dbReference>
<evidence type="ECO:0000313" key="6">
    <source>
        <dbReference type="EMBL" id="KAE8338876.1"/>
    </source>
</evidence>
<evidence type="ECO:0000259" key="4">
    <source>
        <dbReference type="Pfam" id="PF01301"/>
    </source>
</evidence>
<comment type="similarity">
    <text evidence="1">Belongs to the glycosyl hydrolase 35 family.</text>
</comment>
<evidence type="ECO:0000256" key="2">
    <source>
        <dbReference type="RuleBase" id="RU368122"/>
    </source>
</evidence>
<keyword evidence="2" id="KW-0964">Secreted</keyword>
<feature type="domain" description="Glycoside hydrolase 35 catalytic" evidence="4">
    <location>
        <begin position="42"/>
        <end position="155"/>
    </location>
</feature>
<comment type="domain">
    <text evidence="2">Has a modular structure: an endo-beta-1,4-glucanase catalytic module at the N-terminus, a linker rich in serines and threonines, and a C-terminal carbohydrate-binding module (CBM).</text>
</comment>
<dbReference type="Proteomes" id="UP000325558">
    <property type="component" value="Unassembled WGS sequence"/>
</dbReference>
<dbReference type="Pfam" id="PF03443">
    <property type="entry name" value="AA9"/>
    <property type="match status" value="1"/>
</dbReference>
<feature type="domain" description="Glycoside hydrolase 35 catalytic" evidence="4">
    <location>
        <begin position="170"/>
        <end position="344"/>
    </location>
</feature>
<protein>
    <recommendedName>
        <fullName evidence="2">AA9 family lytic polysaccharide monooxygenase</fullName>
        <ecNumber evidence="2">1.14.99.56</ecNumber>
    </recommendedName>
    <alternativeName>
        <fullName evidence="2">Endo-beta-1,4-glucanase</fullName>
    </alternativeName>
    <alternativeName>
        <fullName evidence="2">Glycosyl hydrolase 61 family protein</fullName>
    </alternativeName>
</protein>
<reference evidence="6" key="1">
    <citation type="submission" date="2019-04" db="EMBL/GenBank/DDBJ databases">
        <title>Friends and foes A comparative genomics study of 23 Aspergillus species from section Flavi.</title>
        <authorList>
            <consortium name="DOE Joint Genome Institute"/>
            <person name="Kjaerbolling I."/>
            <person name="Vesth T."/>
            <person name="Frisvad J.C."/>
            <person name="Nybo J.L."/>
            <person name="Theobald S."/>
            <person name="Kildgaard S."/>
            <person name="Isbrandt T."/>
            <person name="Kuo A."/>
            <person name="Sato A."/>
            <person name="Lyhne E.K."/>
            <person name="Kogle M.E."/>
            <person name="Wiebenga A."/>
            <person name="Kun R.S."/>
            <person name="Lubbers R.J."/>
            <person name="Makela M.R."/>
            <person name="Barry K."/>
            <person name="Chovatia M."/>
            <person name="Clum A."/>
            <person name="Daum C."/>
            <person name="Haridas S."/>
            <person name="He G."/>
            <person name="LaButti K."/>
            <person name="Lipzen A."/>
            <person name="Mondo S."/>
            <person name="Riley R."/>
            <person name="Salamov A."/>
            <person name="Simmons B.A."/>
            <person name="Magnuson J.K."/>
            <person name="Henrissat B."/>
            <person name="Mortensen U.H."/>
            <person name="Larsen T.O."/>
            <person name="Devries R.P."/>
            <person name="Grigoriev I.V."/>
            <person name="Machida M."/>
            <person name="Baker S.E."/>
            <person name="Andersen M.R."/>
        </authorList>
    </citation>
    <scope>NUCLEOTIDE SEQUENCE</scope>
    <source>
        <strain evidence="6">CBS 117612</strain>
    </source>
</reference>
<dbReference type="AlphaFoldDB" id="A0A5N6Y2W0"/>
<evidence type="ECO:0000259" key="5">
    <source>
        <dbReference type="Pfam" id="PF03443"/>
    </source>
</evidence>
<dbReference type="OrthoDB" id="4495808at2759"/>